<dbReference type="EMBL" id="BAQC01000016">
    <property type="protein sequence ID" value="GBR51875.1"/>
    <property type="molecule type" value="Genomic_DNA"/>
</dbReference>
<accession>A0ABQ0QNZ3</accession>
<sequence>MFPVVWRDIGREDPAHLAPIATETLELIRVKAELEAEKMLGRPPYLTVSTNAS</sequence>
<comment type="caution">
    <text evidence="1">The sequence shown here is derived from an EMBL/GenBank/DDBJ whole genome shotgun (WGS) entry which is preliminary data.</text>
</comment>
<evidence type="ECO:0000313" key="2">
    <source>
        <dbReference type="Proteomes" id="UP001062632"/>
    </source>
</evidence>
<reference evidence="1 2" key="1">
    <citation type="submission" date="2013-04" db="EMBL/GenBank/DDBJ databases">
        <title>The genome sequencing project of 58 acetic acid bacteria.</title>
        <authorList>
            <person name="Okamoto-Kainuma A."/>
            <person name="Ishikawa M."/>
            <person name="Umino S."/>
            <person name="Koizumi Y."/>
            <person name="Shiwa Y."/>
            <person name="Yoshikawa H."/>
            <person name="Matsutani M."/>
            <person name="Matsushita K."/>
        </authorList>
    </citation>
    <scope>NUCLEOTIDE SEQUENCE [LARGE SCALE GENOMIC DNA]</scope>
    <source>
        <strain evidence="1 2">NBRC 106555</strain>
    </source>
</reference>
<organism evidence="1 2">
    <name type="scientific">Neokomagataea thailandica NBRC 106555</name>
    <dbReference type="NCBI Taxonomy" id="1223520"/>
    <lineage>
        <taxon>Bacteria</taxon>
        <taxon>Pseudomonadati</taxon>
        <taxon>Pseudomonadota</taxon>
        <taxon>Alphaproteobacteria</taxon>
        <taxon>Acetobacterales</taxon>
        <taxon>Acetobacteraceae</taxon>
        <taxon>Neokomagataea</taxon>
    </lineage>
</organism>
<name>A0ABQ0QNZ3_9PROT</name>
<protein>
    <submittedName>
        <fullName evidence="1">Uncharacterized protein</fullName>
    </submittedName>
</protein>
<proteinExistence type="predicted"/>
<evidence type="ECO:0000313" key="1">
    <source>
        <dbReference type="EMBL" id="GBR51875.1"/>
    </source>
</evidence>
<keyword evidence="2" id="KW-1185">Reference proteome</keyword>
<dbReference type="Proteomes" id="UP001062632">
    <property type="component" value="Unassembled WGS sequence"/>
</dbReference>
<gene>
    <name evidence="1" type="ORF">AA106555_0717</name>
</gene>